<evidence type="ECO:0000313" key="1">
    <source>
        <dbReference type="EMBL" id="SIT38097.1"/>
    </source>
</evidence>
<proteinExistence type="predicted"/>
<reference evidence="1 2" key="1">
    <citation type="submission" date="2016-12" db="EMBL/GenBank/DDBJ databases">
        <authorList>
            <person name="Song W.-J."/>
            <person name="Kurnit D.M."/>
        </authorList>
    </citation>
    <scope>NUCLEOTIDE SEQUENCE [LARGE SCALE GENOMIC DNA]</scope>
    <source>
        <strain evidence="1 2">STM7296</strain>
    </source>
</reference>
<dbReference type="EMBL" id="CYGX02000014">
    <property type="protein sequence ID" value="SIT38097.1"/>
    <property type="molecule type" value="Genomic_DNA"/>
</dbReference>
<evidence type="ECO:0000313" key="2">
    <source>
        <dbReference type="Proteomes" id="UP000187012"/>
    </source>
</evidence>
<sequence>MLPTGFGCVYGVTHDSVRHGTATLVAALNQLNGAVLATCKPRHRHQEFLSFLREIGTAVPAELEVTALALPVSRPRACAPGSAAVQNTTTAQAAQ</sequence>
<protein>
    <recommendedName>
        <fullName evidence="3">Transposase</fullName>
    </recommendedName>
</protein>
<gene>
    <name evidence="1" type="ORF">BN2475_140005</name>
</gene>
<name>A0A1N7RSI7_9BURK</name>
<organism evidence="1 2">
    <name type="scientific">Paraburkholderia ribeironis</name>
    <dbReference type="NCBI Taxonomy" id="1247936"/>
    <lineage>
        <taxon>Bacteria</taxon>
        <taxon>Pseudomonadati</taxon>
        <taxon>Pseudomonadota</taxon>
        <taxon>Betaproteobacteria</taxon>
        <taxon>Burkholderiales</taxon>
        <taxon>Burkholderiaceae</taxon>
        <taxon>Paraburkholderia</taxon>
    </lineage>
</organism>
<dbReference type="Proteomes" id="UP000187012">
    <property type="component" value="Unassembled WGS sequence"/>
</dbReference>
<evidence type="ECO:0008006" key="3">
    <source>
        <dbReference type="Google" id="ProtNLM"/>
    </source>
</evidence>
<dbReference type="AlphaFoldDB" id="A0A1N7RSI7"/>
<dbReference type="STRING" id="1247936.BN2475_140005"/>
<accession>A0A1N7RSI7</accession>
<keyword evidence="2" id="KW-1185">Reference proteome</keyword>